<keyword evidence="2" id="KW-0472">Membrane</keyword>
<evidence type="ECO:0000313" key="3">
    <source>
        <dbReference type="EMBL" id="ALM74424.1"/>
    </source>
</evidence>
<keyword evidence="2" id="KW-1133">Transmembrane helix</keyword>
<dbReference type="Proteomes" id="UP000066042">
    <property type="component" value="Chromosome"/>
</dbReference>
<evidence type="ECO:0000256" key="2">
    <source>
        <dbReference type="SAM" id="Phobius"/>
    </source>
</evidence>
<dbReference type="STRING" id="55802.TBCH5v1_0455"/>
<dbReference type="PATRIC" id="fig|55802.8.peg.451"/>
<organism evidence="3 4">
    <name type="scientific">Thermococcus barophilus</name>
    <dbReference type="NCBI Taxonomy" id="55802"/>
    <lineage>
        <taxon>Archaea</taxon>
        <taxon>Methanobacteriati</taxon>
        <taxon>Methanobacteriota</taxon>
        <taxon>Thermococci</taxon>
        <taxon>Thermococcales</taxon>
        <taxon>Thermococcaceae</taxon>
        <taxon>Thermococcus</taxon>
    </lineage>
</organism>
<keyword evidence="2" id="KW-0812">Transmembrane</keyword>
<name>A0A0S1X9L4_THEBA</name>
<proteinExistence type="predicted"/>
<dbReference type="EMBL" id="CP013050">
    <property type="protein sequence ID" value="ALM74424.1"/>
    <property type="molecule type" value="Genomic_DNA"/>
</dbReference>
<evidence type="ECO:0000313" key="4">
    <source>
        <dbReference type="Proteomes" id="UP000066042"/>
    </source>
</evidence>
<dbReference type="AlphaFoldDB" id="A0A0S1X9L4"/>
<dbReference type="GeneID" id="26135740"/>
<feature type="transmembrane region" description="Helical" evidence="2">
    <location>
        <begin position="179"/>
        <end position="196"/>
    </location>
</feature>
<dbReference type="RefSeq" id="WP_056933315.1">
    <property type="nucleotide sequence ID" value="NZ_CP013050.1"/>
</dbReference>
<reference evidence="3 4" key="1">
    <citation type="journal article" date="2016" name="Genome Announc.">
        <title>Complete genome sequence of the hyperthermophilic and piezophilic archaeon Thermococcus barophilus Ch5, capable of growth at the expense of hydrogenogenesis from carbon monoxide and formate.</title>
        <authorList>
            <person name="Oger P."/>
            <person name="Sokolova T.G."/>
            <person name="Kozhevnikova D.A."/>
            <person name="Taranov E.A."/>
            <person name="Vannier P."/>
            <person name="Lee H.S."/>
            <person name="Kwon K.K."/>
            <person name="Kang S.G."/>
            <person name="Lee J.H."/>
            <person name="Bonch-Osmolovskaya E.A."/>
            <person name="Lebedinsky A.V."/>
        </authorList>
    </citation>
    <scope>NUCLEOTIDE SEQUENCE [LARGE SCALE GENOMIC DNA]</scope>
    <source>
        <strain evidence="4">Ch5</strain>
    </source>
</reference>
<feature type="region of interest" description="Disordered" evidence="1">
    <location>
        <begin position="1"/>
        <end position="31"/>
    </location>
</feature>
<accession>A0A0S1X9L4</accession>
<feature type="transmembrane region" description="Helical" evidence="2">
    <location>
        <begin position="152"/>
        <end position="173"/>
    </location>
</feature>
<gene>
    <name evidence="3" type="ORF">TBCH5v1_0455</name>
</gene>
<evidence type="ECO:0000256" key="1">
    <source>
        <dbReference type="SAM" id="MobiDB-lite"/>
    </source>
</evidence>
<protein>
    <submittedName>
        <fullName evidence="3">Uncharacterized protein</fullName>
    </submittedName>
</protein>
<sequence length="207" mass="24039">MPIPTPSTVPAFRKKIESIQNEQPKKKKPKKKEFRLVYIKIETKEGKTVGEAAKELEIKFKGFSPARLIEPDETNLLLAVEKFLKNNPPRIYIVELTDGISRWFYVFPSVEKIKFEEKRAYRVFVVKKKDAVKEILRRIVSGEFSGRFKLDFLTLLQILIGFVPFIFAYMAGQNSLQDLFNYLLWAGAIISAIQGIKKGYKEKSWEE</sequence>